<name>A0A517MFZ0_9BACT</name>
<dbReference type="RefSeq" id="WP_145351898.1">
    <property type="nucleotide sequence ID" value="NZ_CP036262.1"/>
</dbReference>
<dbReference type="KEGG" id="rml:FF011L_25770"/>
<keyword evidence="3 4" id="KW-0408">Iron</keyword>
<feature type="signal peptide" evidence="5">
    <location>
        <begin position="1"/>
        <end position="21"/>
    </location>
</feature>
<sequence precursor="true">MIERLCLLLTAFLLVTAPTDAADDDAFFESNVRPLLIKHCYECHSGTKTMGGLSLDTRAGWQKGGESGPAIVPGKPGDSLLVEAVNYGSLEMPPPDKGGKLTDDEIDLLTKWVAMGAHDPRVAAPKLGGMKLTDAKSWWAFQPLPTAEELPTPAKIDAFILRELKAHDMEPESIADKRTLIRRTTYDLTGLPPTPAEVDAFIADQSLNAFTNVVERLLASPQYGVQWGRHWLDVVRYADTAGENTDRPLPHAWRYRNWVFAAFNRDMPYDDFVRWQLAGDILCANGDQTQRGEGIIATGYLAIARRFGHDIDKDIHLMHEDVIDNLGKNFLGLTTGCARCHDHKYDPITAADYYALSGIFSSTRFAFPGCEPIGQPRDLVPLLPQAGVDALMKPWNARIAVAEAEKEQRMESIAAESKTISVLAKETTHTLSSSHINEGASVSFAEGARQSLQHIHVRKGEILQLTVSPNAGHGGDSTLVEWTITETAGTQRKWRVSDFIQILTQENPQNGNDGGNWCFLEVTDGPKFLNEKSDSINGNLALKKWSIGSEPSVFVNTADQPVMVWTELAAESFFVHPGANRPVAVAWISPLDGQVSIAGRVADVHPAELDGVAFQLDHIAAPDIGPALTRIGTASMAGAGETEPPPVIPVAYAVVDSPPANARIQQGGDPEKLGDEVPRRWLSVFGGDSVPEGAGSGRRQLGDWIADHPIAARVMVNRIWQWHFGHGLVRSPNDFGSRGEAPTHPELLDWLASQFVASGYSVKAMHRLIIHTAAYQRRSVSPTATDPDNRLLAHFNRRRLNAEEIRDSLLVASGELDPTPAEAHPFPPESTWTFSQHTPFNAVYDTTKRSAYLMVQRQRRHPFLALFDGADPNASTPERQMTTVPTQALYFLNDPFFHNSAAALATRLRKLTDDHARTTEVYRTLFQRPPSSAEQDRVEAFIASYPGSQDEKWAAQTRVLLASNEFLHLD</sequence>
<dbReference type="PANTHER" id="PTHR35889">
    <property type="entry name" value="CYCLOINULO-OLIGOSACCHARIDE FRUCTANOTRANSFERASE-RELATED"/>
    <property type="match status" value="1"/>
</dbReference>
<dbReference type="Pfam" id="PF07587">
    <property type="entry name" value="PSD1"/>
    <property type="match status" value="1"/>
</dbReference>
<dbReference type="SUPFAM" id="SSF46626">
    <property type="entry name" value="Cytochrome c"/>
    <property type="match status" value="1"/>
</dbReference>
<dbReference type="AlphaFoldDB" id="A0A517MFZ0"/>
<dbReference type="Pfam" id="PF07635">
    <property type="entry name" value="PSCyt1"/>
    <property type="match status" value="1"/>
</dbReference>
<proteinExistence type="predicted"/>
<evidence type="ECO:0000256" key="2">
    <source>
        <dbReference type="ARBA" id="ARBA00022723"/>
    </source>
</evidence>
<evidence type="ECO:0000256" key="1">
    <source>
        <dbReference type="ARBA" id="ARBA00022617"/>
    </source>
</evidence>
<dbReference type="EMBL" id="CP036262">
    <property type="protein sequence ID" value="QDS93804.1"/>
    <property type="molecule type" value="Genomic_DNA"/>
</dbReference>
<keyword evidence="5" id="KW-0732">Signal</keyword>
<keyword evidence="8" id="KW-1185">Reference proteome</keyword>
<dbReference type="Pfam" id="PF07583">
    <property type="entry name" value="PSCyt2"/>
    <property type="match status" value="1"/>
</dbReference>
<dbReference type="InterPro" id="IPR009056">
    <property type="entry name" value="Cyt_c-like_dom"/>
</dbReference>
<dbReference type="InterPro" id="IPR022655">
    <property type="entry name" value="DUF1553"/>
</dbReference>
<evidence type="ECO:0000256" key="3">
    <source>
        <dbReference type="ARBA" id="ARBA00023004"/>
    </source>
</evidence>
<dbReference type="GO" id="GO:0046872">
    <property type="term" value="F:metal ion binding"/>
    <property type="evidence" value="ECO:0007669"/>
    <property type="project" value="UniProtKB-KW"/>
</dbReference>
<dbReference type="InterPro" id="IPR011444">
    <property type="entry name" value="DUF1549"/>
</dbReference>
<accession>A0A517MFZ0</accession>
<evidence type="ECO:0000313" key="7">
    <source>
        <dbReference type="EMBL" id="QDS93804.1"/>
    </source>
</evidence>
<dbReference type="OrthoDB" id="127107at2"/>
<dbReference type="GO" id="GO:0009055">
    <property type="term" value="F:electron transfer activity"/>
    <property type="evidence" value="ECO:0007669"/>
    <property type="project" value="InterPro"/>
</dbReference>
<dbReference type="GO" id="GO:0020037">
    <property type="term" value="F:heme binding"/>
    <property type="evidence" value="ECO:0007669"/>
    <property type="project" value="InterPro"/>
</dbReference>
<dbReference type="PROSITE" id="PS51007">
    <property type="entry name" value="CYTC"/>
    <property type="match status" value="1"/>
</dbReference>
<evidence type="ECO:0000256" key="4">
    <source>
        <dbReference type="PROSITE-ProRule" id="PRU00433"/>
    </source>
</evidence>
<dbReference type="PANTHER" id="PTHR35889:SF3">
    <property type="entry name" value="F-BOX DOMAIN-CONTAINING PROTEIN"/>
    <property type="match status" value="1"/>
</dbReference>
<organism evidence="7 8">
    <name type="scientific">Roseimaritima multifibrata</name>
    <dbReference type="NCBI Taxonomy" id="1930274"/>
    <lineage>
        <taxon>Bacteria</taxon>
        <taxon>Pseudomonadati</taxon>
        <taxon>Planctomycetota</taxon>
        <taxon>Planctomycetia</taxon>
        <taxon>Pirellulales</taxon>
        <taxon>Pirellulaceae</taxon>
        <taxon>Roseimaritima</taxon>
    </lineage>
</organism>
<dbReference type="InterPro" id="IPR036909">
    <property type="entry name" value="Cyt_c-like_dom_sf"/>
</dbReference>
<reference evidence="7 8" key="1">
    <citation type="submission" date="2019-02" db="EMBL/GenBank/DDBJ databases">
        <title>Deep-cultivation of Planctomycetes and their phenomic and genomic characterization uncovers novel biology.</title>
        <authorList>
            <person name="Wiegand S."/>
            <person name="Jogler M."/>
            <person name="Boedeker C."/>
            <person name="Pinto D."/>
            <person name="Vollmers J."/>
            <person name="Rivas-Marin E."/>
            <person name="Kohn T."/>
            <person name="Peeters S.H."/>
            <person name="Heuer A."/>
            <person name="Rast P."/>
            <person name="Oberbeckmann S."/>
            <person name="Bunk B."/>
            <person name="Jeske O."/>
            <person name="Meyerdierks A."/>
            <person name="Storesund J.E."/>
            <person name="Kallscheuer N."/>
            <person name="Luecker S."/>
            <person name="Lage O.M."/>
            <person name="Pohl T."/>
            <person name="Merkel B.J."/>
            <person name="Hornburger P."/>
            <person name="Mueller R.-W."/>
            <person name="Bruemmer F."/>
            <person name="Labrenz M."/>
            <person name="Spormann A.M."/>
            <person name="Op den Camp H."/>
            <person name="Overmann J."/>
            <person name="Amann R."/>
            <person name="Jetten M.S.M."/>
            <person name="Mascher T."/>
            <person name="Medema M.H."/>
            <person name="Devos D.P."/>
            <person name="Kaster A.-K."/>
            <person name="Ovreas L."/>
            <person name="Rohde M."/>
            <person name="Galperin M.Y."/>
            <person name="Jogler C."/>
        </authorList>
    </citation>
    <scope>NUCLEOTIDE SEQUENCE [LARGE SCALE GENOMIC DNA]</scope>
    <source>
        <strain evidence="7 8">FF011L</strain>
    </source>
</reference>
<feature type="chain" id="PRO_5021839228" evidence="5">
    <location>
        <begin position="22"/>
        <end position="970"/>
    </location>
</feature>
<feature type="domain" description="Cytochrome c" evidence="6">
    <location>
        <begin position="19"/>
        <end position="117"/>
    </location>
</feature>
<gene>
    <name evidence="7" type="ORF">FF011L_25770</name>
</gene>
<protein>
    <submittedName>
        <fullName evidence="7">Planctomycete cytochrome C</fullName>
    </submittedName>
</protein>
<evidence type="ECO:0000256" key="5">
    <source>
        <dbReference type="SAM" id="SignalP"/>
    </source>
</evidence>
<keyword evidence="2 4" id="KW-0479">Metal-binding</keyword>
<dbReference type="InterPro" id="IPR011429">
    <property type="entry name" value="Cyt_c_Planctomycete-type"/>
</dbReference>
<keyword evidence="1 4" id="KW-0349">Heme</keyword>
<evidence type="ECO:0000259" key="6">
    <source>
        <dbReference type="PROSITE" id="PS51007"/>
    </source>
</evidence>
<evidence type="ECO:0000313" key="8">
    <source>
        <dbReference type="Proteomes" id="UP000320672"/>
    </source>
</evidence>
<dbReference type="Proteomes" id="UP000320672">
    <property type="component" value="Chromosome"/>
</dbReference>